<organism evidence="1">
    <name type="scientific">uncultured prokaryote</name>
    <dbReference type="NCBI Taxonomy" id="198431"/>
    <lineage>
        <taxon>unclassified sequences</taxon>
        <taxon>environmental samples</taxon>
    </lineage>
</organism>
<dbReference type="EMBL" id="LN853008">
    <property type="protein sequence ID" value="CRY94735.1"/>
    <property type="molecule type" value="Genomic_DNA"/>
</dbReference>
<evidence type="ECO:0000313" key="1">
    <source>
        <dbReference type="EMBL" id="CRY94735.1"/>
    </source>
</evidence>
<reference evidence="1" key="1">
    <citation type="submission" date="2015-06" db="EMBL/GenBank/DDBJ databases">
        <authorList>
            <person name="Joergensen T."/>
        </authorList>
    </citation>
    <scope>NUCLEOTIDE SEQUENCE</scope>
    <source>
        <strain evidence="1">RGRH0341</strain>
    </source>
</reference>
<protein>
    <submittedName>
        <fullName evidence="1">Uncharacterized protein</fullName>
    </submittedName>
</protein>
<reference evidence="1" key="2">
    <citation type="submission" date="2015-07" db="EMBL/GenBank/DDBJ databases">
        <title>Plasmids, circular viruses and viroids from rat gut.</title>
        <authorList>
            <person name="Jorgensen T.J."/>
            <person name="Hansen M.A."/>
            <person name="Xu Z."/>
            <person name="Tabak M.A."/>
            <person name="Sorensen S.J."/>
            <person name="Hansen L.H."/>
        </authorList>
    </citation>
    <scope>NUCLEOTIDE SEQUENCE</scope>
    <source>
        <strain evidence="1">RGRH0341</strain>
    </source>
</reference>
<sequence length="101" mass="11613">MGFADFGPVDHQLETVVTRLYLPRRHNNYVTSFQAFGYSSTRRAHLWAESDEWEQTEQVHGLQVVDSVSHLLVVALQDRPTSQRLLEAGLVGEGWQQEELF</sequence>
<name>A0A0H5PZY9_9ZZZZ</name>
<proteinExistence type="predicted"/>
<dbReference type="AlphaFoldDB" id="A0A0H5PZY9"/>
<accession>A0A0H5PZY9</accession>